<evidence type="ECO:0000256" key="3">
    <source>
        <dbReference type="PROSITE-ProRule" id="PRU01106"/>
    </source>
</evidence>
<keyword evidence="6" id="KW-1185">Reference proteome</keyword>
<dbReference type="OrthoDB" id="9801856at2"/>
<dbReference type="RefSeq" id="WP_074904270.1">
    <property type="nucleotide sequence ID" value="NZ_FOUB01000008.1"/>
</dbReference>
<accession>A0A1I4M1J8</accession>
<dbReference type="GO" id="GO:0052816">
    <property type="term" value="F:long-chain fatty acyl-CoA hydrolase activity"/>
    <property type="evidence" value="ECO:0007669"/>
    <property type="project" value="TreeGrafter"/>
</dbReference>
<evidence type="ECO:0000313" key="6">
    <source>
        <dbReference type="Proteomes" id="UP000183287"/>
    </source>
</evidence>
<dbReference type="InterPro" id="IPR029069">
    <property type="entry name" value="HotDog_dom_sf"/>
</dbReference>
<dbReference type="Pfam" id="PF03061">
    <property type="entry name" value="4HBT"/>
    <property type="match status" value="1"/>
</dbReference>
<dbReference type="AlphaFoldDB" id="A0A1I4M1J8"/>
<dbReference type="GO" id="GO:0005829">
    <property type="term" value="C:cytosol"/>
    <property type="evidence" value="ECO:0007669"/>
    <property type="project" value="TreeGrafter"/>
</dbReference>
<evidence type="ECO:0000256" key="2">
    <source>
        <dbReference type="ARBA" id="ARBA00022801"/>
    </source>
</evidence>
<dbReference type="EMBL" id="FOUB01000008">
    <property type="protein sequence ID" value="SFL97092.1"/>
    <property type="molecule type" value="Genomic_DNA"/>
</dbReference>
<reference evidence="6" key="1">
    <citation type="submission" date="2016-10" db="EMBL/GenBank/DDBJ databases">
        <authorList>
            <person name="Varghese N."/>
            <person name="Submissions S."/>
        </authorList>
    </citation>
    <scope>NUCLEOTIDE SEQUENCE [LARGE SCALE GENOMIC DNA]</scope>
    <source>
        <strain evidence="6">Nm44</strain>
    </source>
</reference>
<dbReference type="Gene3D" id="3.10.129.10">
    <property type="entry name" value="Hotdog Thioesterase"/>
    <property type="match status" value="1"/>
</dbReference>
<dbReference type="PANTHER" id="PTHR11049">
    <property type="entry name" value="ACYL COENZYME A THIOESTER HYDROLASE"/>
    <property type="match status" value="1"/>
</dbReference>
<keyword evidence="2 3" id="KW-0378">Hydrolase</keyword>
<dbReference type="SUPFAM" id="SSF54637">
    <property type="entry name" value="Thioesterase/thiol ester dehydrase-isomerase"/>
    <property type="match status" value="1"/>
</dbReference>
<dbReference type="Proteomes" id="UP000183287">
    <property type="component" value="Unassembled WGS sequence"/>
</dbReference>
<dbReference type="STRING" id="44574.AAW31_03910"/>
<gene>
    <name evidence="5" type="ORF">SAMN05421863_100836</name>
</gene>
<dbReference type="PANTHER" id="PTHR11049:SF5">
    <property type="entry name" value="ACYL-COA THIOESTER HYDROLASE YCIA"/>
    <property type="match status" value="1"/>
</dbReference>
<dbReference type="InterPro" id="IPR006683">
    <property type="entry name" value="Thioestr_dom"/>
</dbReference>
<organism evidence="5 6">
    <name type="scientific">Nitrosomonas communis</name>
    <dbReference type="NCBI Taxonomy" id="44574"/>
    <lineage>
        <taxon>Bacteria</taxon>
        <taxon>Pseudomonadati</taxon>
        <taxon>Pseudomonadota</taxon>
        <taxon>Betaproteobacteria</taxon>
        <taxon>Nitrosomonadales</taxon>
        <taxon>Nitrosomonadaceae</taxon>
        <taxon>Nitrosomonas</taxon>
    </lineage>
</organism>
<dbReference type="CDD" id="cd03442">
    <property type="entry name" value="BFIT_BACH"/>
    <property type="match status" value="1"/>
</dbReference>
<proteinExistence type="inferred from homology"/>
<evidence type="ECO:0000313" key="5">
    <source>
        <dbReference type="EMBL" id="SFL97092.1"/>
    </source>
</evidence>
<dbReference type="InterPro" id="IPR040170">
    <property type="entry name" value="Cytosol_ACT"/>
</dbReference>
<dbReference type="PROSITE" id="PS51770">
    <property type="entry name" value="HOTDOG_ACOT"/>
    <property type="match status" value="1"/>
</dbReference>
<name>A0A1I4M1J8_9PROT</name>
<evidence type="ECO:0000256" key="1">
    <source>
        <dbReference type="ARBA" id="ARBA00010458"/>
    </source>
</evidence>
<evidence type="ECO:0000259" key="4">
    <source>
        <dbReference type="PROSITE" id="PS51770"/>
    </source>
</evidence>
<dbReference type="GO" id="GO:0009062">
    <property type="term" value="P:fatty acid catabolic process"/>
    <property type="evidence" value="ECO:0007669"/>
    <property type="project" value="TreeGrafter"/>
</dbReference>
<feature type="domain" description="HotDog ACOT-type" evidence="4">
    <location>
        <begin position="15"/>
        <end position="131"/>
    </location>
</feature>
<comment type="similarity">
    <text evidence="1">Belongs to the acyl coenzyme A hydrolase family.</text>
</comment>
<dbReference type="GO" id="GO:0006637">
    <property type="term" value="P:acyl-CoA metabolic process"/>
    <property type="evidence" value="ECO:0007669"/>
    <property type="project" value="TreeGrafter"/>
</dbReference>
<protein>
    <submittedName>
        <fullName evidence="5">Acyl-CoA thioesterase YciA</fullName>
    </submittedName>
</protein>
<sequence length="140" mass="15356">MSNIPYDPARHVPLPEGQPILRTVPMPSDTNYAGDIFGGWIMSQVDIAGSIPAIRRARGRVATVAVNSFVFKQPVFVGDIVSFYANIIKIGRTSITVDVSVYVQRGAREGGQEICIKVTEAVLTYVAIDENRRPRVVPLE</sequence>
<dbReference type="InterPro" id="IPR033120">
    <property type="entry name" value="HOTDOG_ACOT"/>
</dbReference>